<evidence type="ECO:0000256" key="2">
    <source>
        <dbReference type="ARBA" id="ARBA00022475"/>
    </source>
</evidence>
<evidence type="ECO:0000256" key="1">
    <source>
        <dbReference type="ARBA" id="ARBA00004429"/>
    </source>
</evidence>
<evidence type="ECO:0000313" key="8">
    <source>
        <dbReference type="Proteomes" id="UP000183986"/>
    </source>
</evidence>
<evidence type="ECO:0000256" key="3">
    <source>
        <dbReference type="ARBA" id="ARBA00022692"/>
    </source>
</evidence>
<comment type="subcellular location">
    <subcellularLocation>
        <location evidence="1">Cell inner membrane</location>
        <topology evidence="1">Multi-pass membrane protein</topology>
    </subcellularLocation>
</comment>
<dbReference type="PANTHER" id="PTHR43370">
    <property type="entry name" value="SUGAR ABC TRANSPORTER INTEGRAL MEMBRANE PROTEIN-RELATED"/>
    <property type="match status" value="1"/>
</dbReference>
<feature type="transmembrane region" description="Helical" evidence="6">
    <location>
        <begin position="190"/>
        <end position="211"/>
    </location>
</feature>
<keyword evidence="3 6" id="KW-0812">Transmembrane</keyword>
<gene>
    <name evidence="7" type="ORF">BEE62_16690</name>
</gene>
<sequence>MESFITELLTLIFAALRSATPVLAVVLGETMTQRSGVINLGVEGQMLMGAMTGFAVASITGDPWLGVLAACGAGVALSMVHATLVLGCRANQIASGVAVLILGGGLSAYYGIPFVGDKIDTLGNLNNTFISNIPLLGQFLGPITPTVLITLLAIPVTSIFLFRTQLGLRWRSTGESQDITRNLGHNPAPYQLAAIAFGGLMSGFAGAALAVDYTANWVEGMTAGRGLVAVGLVIVARWNPWYALPAALLFGASEALNLKLQSWGVNISPYLLATLPYLIPLSVLMLSYRGLRASGGGMPAGLSVVFQSAR</sequence>
<dbReference type="Pfam" id="PF02653">
    <property type="entry name" value="BPD_transp_2"/>
    <property type="match status" value="1"/>
</dbReference>
<dbReference type="RefSeq" id="WP_072678453.1">
    <property type="nucleotide sequence ID" value="NZ_MPKY01000004.1"/>
</dbReference>
<feature type="transmembrane region" description="Helical" evidence="6">
    <location>
        <begin position="267"/>
        <end position="288"/>
    </location>
</feature>
<keyword evidence="8" id="KW-1185">Reference proteome</keyword>
<name>A0A1M2URM7_MARNT</name>
<organism evidence="7 8">
    <name type="scientific">Marinobacter nauticus</name>
    <name type="common">Marinobacter hydrocarbonoclasticus</name>
    <name type="synonym">Marinobacter aquaeolei</name>
    <dbReference type="NCBI Taxonomy" id="2743"/>
    <lineage>
        <taxon>Bacteria</taxon>
        <taxon>Pseudomonadati</taxon>
        <taxon>Pseudomonadota</taxon>
        <taxon>Gammaproteobacteria</taxon>
        <taxon>Pseudomonadales</taxon>
        <taxon>Marinobacteraceae</taxon>
        <taxon>Marinobacter</taxon>
    </lineage>
</organism>
<keyword evidence="2" id="KW-1003">Cell membrane</keyword>
<accession>A0A1M2URM7</accession>
<feature type="transmembrane region" description="Helical" evidence="6">
    <location>
        <begin position="139"/>
        <end position="162"/>
    </location>
</feature>
<dbReference type="CDD" id="cd06580">
    <property type="entry name" value="TM_PBP1_transp_TpRbsC_like"/>
    <property type="match status" value="1"/>
</dbReference>
<dbReference type="Proteomes" id="UP000183986">
    <property type="component" value="Unassembled WGS sequence"/>
</dbReference>
<keyword evidence="4 6" id="KW-1133">Transmembrane helix</keyword>
<reference evidence="7" key="1">
    <citation type="submission" date="2016-11" db="EMBL/GenBank/DDBJ databases">
        <title>Draft Genome Sequence of Marinobacter hydrocarbonoclasticus strain STW2, a polyaromatic aromatic hydrocarbon degrading and denitrifying bacterium from rhizosphere of Seagrass Enhalus acodoides.</title>
        <authorList>
            <person name="Ling J."/>
            <person name="Dong J."/>
        </authorList>
    </citation>
    <scope>NUCLEOTIDE SEQUENCE [LARGE SCALE GENOMIC DNA]</scope>
    <source>
        <strain evidence="7">STW2</strain>
    </source>
</reference>
<feature type="transmembrane region" description="Helical" evidence="6">
    <location>
        <begin position="93"/>
        <end position="112"/>
    </location>
</feature>
<evidence type="ECO:0000256" key="5">
    <source>
        <dbReference type="ARBA" id="ARBA00023136"/>
    </source>
</evidence>
<evidence type="ECO:0008006" key="9">
    <source>
        <dbReference type="Google" id="ProtNLM"/>
    </source>
</evidence>
<evidence type="ECO:0000256" key="4">
    <source>
        <dbReference type="ARBA" id="ARBA00022989"/>
    </source>
</evidence>
<proteinExistence type="predicted"/>
<dbReference type="OrthoDB" id="9792579at2"/>
<feature type="transmembrane region" description="Helical" evidence="6">
    <location>
        <begin position="64"/>
        <end position="86"/>
    </location>
</feature>
<evidence type="ECO:0000313" key="7">
    <source>
        <dbReference type="EMBL" id="OJS97956.1"/>
    </source>
</evidence>
<dbReference type="EMBL" id="MPKY01000004">
    <property type="protein sequence ID" value="OJS97956.1"/>
    <property type="molecule type" value="Genomic_DNA"/>
</dbReference>
<keyword evidence="5 6" id="KW-0472">Membrane</keyword>
<dbReference type="GO" id="GO:0022857">
    <property type="term" value="F:transmembrane transporter activity"/>
    <property type="evidence" value="ECO:0007669"/>
    <property type="project" value="InterPro"/>
</dbReference>
<comment type="caution">
    <text evidence="7">The sequence shown here is derived from an EMBL/GenBank/DDBJ whole genome shotgun (WGS) entry which is preliminary data.</text>
</comment>
<evidence type="ECO:0000256" key="6">
    <source>
        <dbReference type="SAM" id="Phobius"/>
    </source>
</evidence>
<dbReference type="InterPro" id="IPR001851">
    <property type="entry name" value="ABC_transp_permease"/>
</dbReference>
<protein>
    <recommendedName>
        <fullName evidence="9">ABC transporter permease</fullName>
    </recommendedName>
</protein>
<dbReference type="GO" id="GO:0005886">
    <property type="term" value="C:plasma membrane"/>
    <property type="evidence" value="ECO:0007669"/>
    <property type="project" value="UniProtKB-SubCell"/>
</dbReference>
<dbReference type="PANTHER" id="PTHR43370:SF2">
    <property type="entry name" value="ABC TRANSPORTER PERMEASE PROTEIN"/>
    <property type="match status" value="1"/>
</dbReference>
<dbReference type="AlphaFoldDB" id="A0A1M2URM7"/>